<dbReference type="HOGENOM" id="CLU_1038671_0_0_1"/>
<dbReference type="EMBL" id="KN840500">
    <property type="protein sequence ID" value="KIP07301.1"/>
    <property type="molecule type" value="Genomic_DNA"/>
</dbReference>
<evidence type="ECO:0000313" key="2">
    <source>
        <dbReference type="EMBL" id="KIP07301.1"/>
    </source>
</evidence>
<keyword evidence="3" id="KW-1185">Reference proteome</keyword>
<dbReference type="PANTHER" id="PTHR28142:SF1">
    <property type="entry name" value="MITOCHONDRIAL INNER MEMBRANE I-AAA PROTEASE SUPERCOMPLEX SUBUNIT MGR3-RELATED"/>
    <property type="match status" value="1"/>
</dbReference>
<dbReference type="InterPro" id="IPR040201">
    <property type="entry name" value="Mrg3-like"/>
</dbReference>
<name>A0A0C3RYP8_PHLG1</name>
<dbReference type="PANTHER" id="PTHR28142">
    <property type="entry name" value="MITOCHONDRIAL INNER MEMBRANE I-AAA PROTEASE SUPERCOMPLEX SUBUNIT MGR3-RELATED"/>
    <property type="match status" value="1"/>
</dbReference>
<reference evidence="2 3" key="1">
    <citation type="journal article" date="2014" name="PLoS Genet.">
        <title>Analysis of the Phlebiopsis gigantea genome, transcriptome and secretome provides insight into its pioneer colonization strategies of wood.</title>
        <authorList>
            <person name="Hori C."/>
            <person name="Ishida T."/>
            <person name="Igarashi K."/>
            <person name="Samejima M."/>
            <person name="Suzuki H."/>
            <person name="Master E."/>
            <person name="Ferreira P."/>
            <person name="Ruiz-Duenas F.J."/>
            <person name="Held B."/>
            <person name="Canessa P."/>
            <person name="Larrondo L.F."/>
            <person name="Schmoll M."/>
            <person name="Druzhinina I.S."/>
            <person name="Kubicek C.P."/>
            <person name="Gaskell J.A."/>
            <person name="Kersten P."/>
            <person name="St John F."/>
            <person name="Glasner J."/>
            <person name="Sabat G."/>
            <person name="Splinter BonDurant S."/>
            <person name="Syed K."/>
            <person name="Yadav J."/>
            <person name="Mgbeahuruike A.C."/>
            <person name="Kovalchuk A."/>
            <person name="Asiegbu F.O."/>
            <person name="Lackner G."/>
            <person name="Hoffmeister D."/>
            <person name="Rencoret J."/>
            <person name="Gutierrez A."/>
            <person name="Sun H."/>
            <person name="Lindquist E."/>
            <person name="Barry K."/>
            <person name="Riley R."/>
            <person name="Grigoriev I.V."/>
            <person name="Henrissat B."/>
            <person name="Kues U."/>
            <person name="Berka R.M."/>
            <person name="Martinez A.T."/>
            <person name="Covert S.F."/>
            <person name="Blanchette R.A."/>
            <person name="Cullen D."/>
        </authorList>
    </citation>
    <scope>NUCLEOTIDE SEQUENCE [LARGE SCALE GENOMIC DNA]</scope>
    <source>
        <strain evidence="2 3">11061_1 CR5-6</strain>
    </source>
</reference>
<organism evidence="2 3">
    <name type="scientific">Phlebiopsis gigantea (strain 11061_1 CR5-6)</name>
    <name type="common">White-rot fungus</name>
    <name type="synonym">Peniophora gigantea</name>
    <dbReference type="NCBI Taxonomy" id="745531"/>
    <lineage>
        <taxon>Eukaryota</taxon>
        <taxon>Fungi</taxon>
        <taxon>Dikarya</taxon>
        <taxon>Basidiomycota</taxon>
        <taxon>Agaricomycotina</taxon>
        <taxon>Agaricomycetes</taxon>
        <taxon>Polyporales</taxon>
        <taxon>Phanerochaetaceae</taxon>
        <taxon>Phlebiopsis</taxon>
    </lineage>
</organism>
<protein>
    <submittedName>
        <fullName evidence="2">Uncharacterized protein</fullName>
    </submittedName>
</protein>
<sequence>MPRTTGAVRAPKHGQLQAPERAHRATCRHASTLASLPASSNVKTIFTALIALGVGSTAYGLYEFYSMFTVWPKEVRGDLRAGIKAKNQGDLGMSEQFLNRALETARALPLEVLGSEPYLKLSGIAIALAGVLEDGNKPQEAYALYSKTFEELRRTTGLSGKERVRTVALAHKLAEMAETYQQPAVEEERWRVNAVEELLRVLSDEQSAARLRTGETDAVKEHQLVLSELELPPWVDLTDIVAPLQSLGAFYNKTGKQECVDRVLLPSS</sequence>
<dbReference type="Proteomes" id="UP000053257">
    <property type="component" value="Unassembled WGS sequence"/>
</dbReference>
<accession>A0A0C3RYP8</accession>
<evidence type="ECO:0000313" key="3">
    <source>
        <dbReference type="Proteomes" id="UP000053257"/>
    </source>
</evidence>
<dbReference type="OrthoDB" id="10050400at2759"/>
<evidence type="ECO:0000256" key="1">
    <source>
        <dbReference type="SAM" id="MobiDB-lite"/>
    </source>
</evidence>
<feature type="region of interest" description="Disordered" evidence="1">
    <location>
        <begin position="1"/>
        <end position="22"/>
    </location>
</feature>
<proteinExistence type="predicted"/>
<gene>
    <name evidence="2" type="ORF">PHLGIDRAFT_13329</name>
</gene>
<dbReference type="AlphaFoldDB" id="A0A0C3RYP8"/>
<dbReference type="STRING" id="745531.A0A0C3RYP8"/>